<evidence type="ECO:0000259" key="11">
    <source>
        <dbReference type="PROSITE" id="PS51188"/>
    </source>
</evidence>
<dbReference type="HAMAP" id="MF_01152">
    <property type="entry name" value="DnaJ"/>
    <property type="match status" value="1"/>
</dbReference>
<proteinExistence type="inferred from homology"/>
<dbReference type="PANTHER" id="PTHR43096:SF48">
    <property type="entry name" value="CHAPERONE PROTEIN DNAJ"/>
    <property type="match status" value="1"/>
</dbReference>
<keyword evidence="2" id="KW-0235">DNA replication</keyword>
<keyword evidence="6" id="KW-0862">Zinc</keyword>
<dbReference type="GO" id="GO:0008270">
    <property type="term" value="F:zinc ion binding"/>
    <property type="evidence" value="ECO:0007669"/>
    <property type="project" value="UniProtKB-KW"/>
</dbReference>
<dbReference type="EMBL" id="CAEZUN010000148">
    <property type="protein sequence ID" value="CAB4608416.1"/>
    <property type="molecule type" value="Genomic_DNA"/>
</dbReference>
<keyword evidence="8" id="KW-0143">Chaperone</keyword>
<evidence type="ECO:0000256" key="2">
    <source>
        <dbReference type="ARBA" id="ARBA00022705"/>
    </source>
</evidence>
<dbReference type="Pfam" id="PF00226">
    <property type="entry name" value="DnaJ"/>
    <property type="match status" value="1"/>
</dbReference>
<dbReference type="Gene3D" id="2.60.260.20">
    <property type="entry name" value="Urease metallochaperone UreE, N-terminal domain"/>
    <property type="match status" value="2"/>
</dbReference>
<dbReference type="GO" id="GO:0005737">
    <property type="term" value="C:cytoplasm"/>
    <property type="evidence" value="ECO:0007669"/>
    <property type="project" value="TreeGrafter"/>
</dbReference>
<dbReference type="InterPro" id="IPR036869">
    <property type="entry name" value="J_dom_sf"/>
</dbReference>
<feature type="domain" description="J" evidence="10">
    <location>
        <begin position="4"/>
        <end position="69"/>
    </location>
</feature>
<dbReference type="PRINTS" id="PR00625">
    <property type="entry name" value="JDOMAIN"/>
</dbReference>
<keyword evidence="3" id="KW-0479">Metal-binding</keyword>
<reference evidence="12" key="1">
    <citation type="submission" date="2020-05" db="EMBL/GenBank/DDBJ databases">
        <authorList>
            <person name="Chiriac C."/>
            <person name="Salcher M."/>
            <person name="Ghai R."/>
            <person name="Kavagutti S V."/>
        </authorList>
    </citation>
    <scope>NUCLEOTIDE SEQUENCE</scope>
</reference>
<dbReference type="InterPro" id="IPR001623">
    <property type="entry name" value="DnaJ_domain"/>
</dbReference>
<evidence type="ECO:0000256" key="4">
    <source>
        <dbReference type="ARBA" id="ARBA00022737"/>
    </source>
</evidence>
<keyword evidence="7" id="KW-0346">Stress response</keyword>
<dbReference type="GO" id="GO:0005524">
    <property type="term" value="F:ATP binding"/>
    <property type="evidence" value="ECO:0007669"/>
    <property type="project" value="InterPro"/>
</dbReference>
<evidence type="ECO:0000256" key="9">
    <source>
        <dbReference type="SAM" id="MobiDB-lite"/>
    </source>
</evidence>
<dbReference type="PANTHER" id="PTHR43096">
    <property type="entry name" value="DNAJ HOMOLOG 1, MITOCHONDRIAL-RELATED"/>
    <property type="match status" value="1"/>
</dbReference>
<dbReference type="PROSITE" id="PS50076">
    <property type="entry name" value="DNAJ_2"/>
    <property type="match status" value="1"/>
</dbReference>
<dbReference type="GO" id="GO:0009408">
    <property type="term" value="P:response to heat"/>
    <property type="evidence" value="ECO:0007669"/>
    <property type="project" value="InterPro"/>
</dbReference>
<organism evidence="12">
    <name type="scientific">freshwater metagenome</name>
    <dbReference type="NCBI Taxonomy" id="449393"/>
    <lineage>
        <taxon>unclassified sequences</taxon>
        <taxon>metagenomes</taxon>
        <taxon>ecological metagenomes</taxon>
    </lineage>
</organism>
<dbReference type="FunFam" id="2.60.260.20:FF:000005">
    <property type="entry name" value="Chaperone protein dnaJ 1, mitochondrial"/>
    <property type="match status" value="1"/>
</dbReference>
<evidence type="ECO:0000259" key="10">
    <source>
        <dbReference type="PROSITE" id="PS50076"/>
    </source>
</evidence>
<dbReference type="PROSITE" id="PS00636">
    <property type="entry name" value="DNAJ_1"/>
    <property type="match status" value="1"/>
</dbReference>
<feature type="domain" description="CR-type" evidence="11">
    <location>
        <begin position="138"/>
        <end position="220"/>
    </location>
</feature>
<keyword evidence="4" id="KW-0677">Repeat</keyword>
<dbReference type="Gene3D" id="6.20.20.10">
    <property type="match status" value="2"/>
</dbReference>
<evidence type="ECO:0000256" key="5">
    <source>
        <dbReference type="ARBA" id="ARBA00022771"/>
    </source>
</evidence>
<dbReference type="InterPro" id="IPR001305">
    <property type="entry name" value="HSP_DnaJ_Cys-rich_dom"/>
</dbReference>
<dbReference type="Gene3D" id="1.10.287.110">
    <property type="entry name" value="DnaJ domain"/>
    <property type="match status" value="1"/>
</dbReference>
<dbReference type="InterPro" id="IPR012724">
    <property type="entry name" value="DnaJ"/>
</dbReference>
<evidence type="ECO:0000256" key="8">
    <source>
        <dbReference type="ARBA" id="ARBA00023186"/>
    </source>
</evidence>
<protein>
    <submittedName>
        <fullName evidence="12">Unannotated protein</fullName>
    </submittedName>
</protein>
<dbReference type="PROSITE" id="PS51188">
    <property type="entry name" value="ZF_CR"/>
    <property type="match status" value="1"/>
</dbReference>
<keyword evidence="1" id="KW-0963">Cytoplasm</keyword>
<dbReference type="InterPro" id="IPR002939">
    <property type="entry name" value="DnaJ_C"/>
</dbReference>
<dbReference type="InterPro" id="IPR008971">
    <property type="entry name" value="HSP40/DnaJ_pept-bd"/>
</dbReference>
<gene>
    <name evidence="12" type="ORF">UFOPK1826_01113</name>
</gene>
<keyword evidence="5" id="KW-0863">Zinc-finger</keyword>
<dbReference type="Pfam" id="PF00684">
    <property type="entry name" value="DnaJ_CXXCXGXG"/>
    <property type="match status" value="1"/>
</dbReference>
<dbReference type="GO" id="GO:0006260">
    <property type="term" value="P:DNA replication"/>
    <property type="evidence" value="ECO:0007669"/>
    <property type="project" value="UniProtKB-KW"/>
</dbReference>
<dbReference type="GO" id="GO:0031072">
    <property type="term" value="F:heat shock protein binding"/>
    <property type="evidence" value="ECO:0007669"/>
    <property type="project" value="InterPro"/>
</dbReference>
<dbReference type="NCBIfam" id="TIGR02349">
    <property type="entry name" value="DnaJ_bact"/>
    <property type="match status" value="1"/>
</dbReference>
<evidence type="ECO:0000256" key="7">
    <source>
        <dbReference type="ARBA" id="ARBA00023016"/>
    </source>
</evidence>
<dbReference type="SMART" id="SM00271">
    <property type="entry name" value="DnaJ"/>
    <property type="match status" value="1"/>
</dbReference>
<dbReference type="GO" id="GO:0042026">
    <property type="term" value="P:protein refolding"/>
    <property type="evidence" value="ECO:0007669"/>
    <property type="project" value="TreeGrafter"/>
</dbReference>
<dbReference type="SUPFAM" id="SSF57938">
    <property type="entry name" value="DnaJ/Hsp40 cysteine-rich domain"/>
    <property type="match status" value="1"/>
</dbReference>
<dbReference type="Pfam" id="PF01556">
    <property type="entry name" value="DnaJ_C"/>
    <property type="match status" value="1"/>
</dbReference>
<dbReference type="CDD" id="cd06257">
    <property type="entry name" value="DnaJ"/>
    <property type="match status" value="1"/>
</dbReference>
<evidence type="ECO:0000256" key="6">
    <source>
        <dbReference type="ARBA" id="ARBA00022833"/>
    </source>
</evidence>
<dbReference type="InterPro" id="IPR036410">
    <property type="entry name" value="HSP_DnaJ_Cys-rich_dom_sf"/>
</dbReference>
<evidence type="ECO:0000256" key="3">
    <source>
        <dbReference type="ARBA" id="ARBA00022723"/>
    </source>
</evidence>
<dbReference type="CDD" id="cd10747">
    <property type="entry name" value="DnaJ_C"/>
    <property type="match status" value="1"/>
</dbReference>
<dbReference type="AlphaFoldDB" id="A0A6J6H5W0"/>
<dbReference type="SUPFAM" id="SSF49493">
    <property type="entry name" value="HSP40/DnaJ peptide-binding domain"/>
    <property type="match status" value="2"/>
</dbReference>
<dbReference type="NCBIfam" id="NF008035">
    <property type="entry name" value="PRK10767.1"/>
    <property type="match status" value="1"/>
</dbReference>
<dbReference type="SUPFAM" id="SSF46565">
    <property type="entry name" value="Chaperone J-domain"/>
    <property type="match status" value="1"/>
</dbReference>
<feature type="region of interest" description="Disordered" evidence="9">
    <location>
        <begin position="22"/>
        <end position="45"/>
    </location>
</feature>
<dbReference type="GO" id="GO:0051082">
    <property type="term" value="F:unfolded protein binding"/>
    <property type="evidence" value="ECO:0007669"/>
    <property type="project" value="InterPro"/>
</dbReference>
<evidence type="ECO:0000313" key="12">
    <source>
        <dbReference type="EMBL" id="CAB4608416.1"/>
    </source>
</evidence>
<dbReference type="CDD" id="cd10719">
    <property type="entry name" value="DnaJ_zf"/>
    <property type="match status" value="1"/>
</dbReference>
<dbReference type="FunFam" id="2.10.230.10:FF:000002">
    <property type="entry name" value="Molecular chaperone DnaJ"/>
    <property type="match status" value="1"/>
</dbReference>
<evidence type="ECO:0000256" key="1">
    <source>
        <dbReference type="ARBA" id="ARBA00022490"/>
    </source>
</evidence>
<accession>A0A6J6H5W0</accession>
<sequence length="385" mass="40864">MATDFYKLLGVSQSASQEELKKAYRKRARELHPDANPNNPEAEEQFKELSRAYEVLSDQNTRARYDQFGEAGISGGGRGNGAGGDPFGGGGFGSIFDAFFGGDSPFGGGGGQRQTAGPQRGPDLETQLKIEFAQAVFGCTSAVTIRTAVRCDDCSATGAAAGTSVTTCSDCGGSGQIRRTRQSILGQMVTASPCGKCRGAGQRIETPCATCHGEGRVTREQTHSVEIPAGIATGQTMRVTSRGGVGPRGGEAGDLYVHIEVGDHEMYRREENDLITEVKVSISQAALGAEFVLATLDGDETLVVPAGVQHGNEFVLKGRGVPSLNQGGRARNQVRGDLRVQIAVFIPKKLNTRERELLEELAKLRGESFSAQESRVKSKIKSAFS</sequence>
<name>A0A6J6H5W0_9ZZZZ</name>
<dbReference type="InterPro" id="IPR018253">
    <property type="entry name" value="DnaJ_domain_CS"/>
</dbReference>